<reference evidence="3" key="1">
    <citation type="submission" date="2022-07" db="EMBL/GenBank/DDBJ databases">
        <title>Phylogenomic reconstructions and comparative analyses of Kickxellomycotina fungi.</title>
        <authorList>
            <person name="Reynolds N.K."/>
            <person name="Stajich J.E."/>
            <person name="Barry K."/>
            <person name="Grigoriev I.V."/>
            <person name="Crous P."/>
            <person name="Smith M.E."/>
        </authorList>
    </citation>
    <scope>NUCLEOTIDE SEQUENCE</scope>
    <source>
        <strain evidence="3">NBRC 105413</strain>
    </source>
</reference>
<dbReference type="EMBL" id="JANBOH010000006">
    <property type="protein sequence ID" value="KAJ1648369.1"/>
    <property type="molecule type" value="Genomic_DNA"/>
</dbReference>
<evidence type="ECO:0000256" key="1">
    <source>
        <dbReference type="SAM" id="MobiDB-lite"/>
    </source>
</evidence>
<comment type="caution">
    <text evidence="3">The sequence shown here is derived from an EMBL/GenBank/DDBJ whole genome shotgun (WGS) entry which is preliminary data.</text>
</comment>
<keyword evidence="2" id="KW-0812">Transmembrane</keyword>
<keyword evidence="2" id="KW-1133">Transmembrane helix</keyword>
<feature type="region of interest" description="Disordered" evidence="1">
    <location>
        <begin position="272"/>
        <end position="333"/>
    </location>
</feature>
<sequence length="747" mass="81641">MDTSSAQAVLSGKDMAQRRSRTRISPYDGAMEQSTPRVPERYKVRWEGLDEDLFSNSKSLADESCIKLVSDDDSDVGIESDDPTNTAMFLVESEENELKQIVPGTPQAFSKLGQLTVQSINRQRISQTPGKTPSHRGTGNHGSASRRSSSKSNNGSSKSFISTEDSPSKRGKAAQIESLGPPVPVFQLPSPPKEKMASANGANVPKSVRILNSSRRAEMILDKIKASEKTAERPAVPKASSPAEQRKRMPIKPDFERNEFAPIEFPILVASNKGNNASGKQSEHQSADSSLMPLNKEKAAASSDKSAISKDSRVGEPQREQQEGNVFSSTAGSANEQADYLLQTPPPKKSASLRRAGDIPKTPITEQMKRIKQLRTFLSKPEKQSQQFTILGTPAQAARRMSEADRTRLVLGKSPSENRSNGISDSLSAQVPKFSLPLAEQQDMSAINLIDSMSFSQISSIHEDSIEHEEDNHASQQQHQLLLSFSSSRHGDSSGNRDIAHQHRGTEIAAYRGSGSQETSHVNLMDMSLQLTQSIAVLDGGLQSQLQLQLQRQSGPGAPELSEVADAVERANIELDQNPVNENGLATHVRSDELEGQVKTLRETMTETKDIVFSIRQELDQQKHGQHADDSKLDDIVRLLGALDMRLHMLEDRQQQSLKANPTKASSSGSIKVAAAKPASQQKQKQQQDIFSLIGLLFVNCLAKYPLRIIGALFIVLVLELITISGLGSRAMYELKNYLPVPPAPPS</sequence>
<feature type="transmembrane region" description="Helical" evidence="2">
    <location>
        <begin position="705"/>
        <end position="727"/>
    </location>
</feature>
<organism evidence="3 4">
    <name type="scientific">Coemansia asiatica</name>
    <dbReference type="NCBI Taxonomy" id="1052880"/>
    <lineage>
        <taxon>Eukaryota</taxon>
        <taxon>Fungi</taxon>
        <taxon>Fungi incertae sedis</taxon>
        <taxon>Zoopagomycota</taxon>
        <taxon>Kickxellomycotina</taxon>
        <taxon>Kickxellomycetes</taxon>
        <taxon>Kickxellales</taxon>
        <taxon>Kickxellaceae</taxon>
        <taxon>Coemansia</taxon>
    </lineage>
</organism>
<accession>A0A9W7XS45</accession>
<name>A0A9W7XS45_9FUNG</name>
<feature type="compositionally biased region" description="Low complexity" evidence="1">
    <location>
        <begin position="142"/>
        <end position="159"/>
    </location>
</feature>
<keyword evidence="4" id="KW-1185">Reference proteome</keyword>
<gene>
    <name evidence="3" type="ORF">LPJ64_000318</name>
</gene>
<feature type="region of interest" description="Disordered" evidence="1">
    <location>
        <begin position="655"/>
        <end position="680"/>
    </location>
</feature>
<feature type="compositionally biased region" description="Polar residues" evidence="1">
    <location>
        <begin position="655"/>
        <end position="670"/>
    </location>
</feature>
<feature type="region of interest" description="Disordered" evidence="1">
    <location>
        <begin position="1"/>
        <end position="36"/>
    </location>
</feature>
<feature type="compositionally biased region" description="Basic and acidic residues" evidence="1">
    <location>
        <begin position="244"/>
        <end position="257"/>
    </location>
</feature>
<keyword evidence="2" id="KW-0472">Membrane</keyword>
<proteinExistence type="predicted"/>
<evidence type="ECO:0000313" key="3">
    <source>
        <dbReference type="EMBL" id="KAJ1648369.1"/>
    </source>
</evidence>
<feature type="compositionally biased region" description="Polar residues" evidence="1">
    <location>
        <begin position="323"/>
        <end position="333"/>
    </location>
</feature>
<feature type="region of interest" description="Disordered" evidence="1">
    <location>
        <begin position="122"/>
        <end position="201"/>
    </location>
</feature>
<feature type="compositionally biased region" description="Basic and acidic residues" evidence="1">
    <location>
        <begin position="307"/>
        <end position="322"/>
    </location>
</feature>
<evidence type="ECO:0000313" key="4">
    <source>
        <dbReference type="Proteomes" id="UP001145021"/>
    </source>
</evidence>
<dbReference type="AlphaFoldDB" id="A0A9W7XS45"/>
<feature type="compositionally biased region" description="Polar residues" evidence="1">
    <location>
        <begin position="122"/>
        <end position="137"/>
    </location>
</feature>
<dbReference type="Proteomes" id="UP001145021">
    <property type="component" value="Unassembled WGS sequence"/>
</dbReference>
<protein>
    <submittedName>
        <fullName evidence="3">Uncharacterized protein</fullName>
    </submittedName>
</protein>
<evidence type="ECO:0000256" key="2">
    <source>
        <dbReference type="SAM" id="Phobius"/>
    </source>
</evidence>
<feature type="region of interest" description="Disordered" evidence="1">
    <location>
        <begin position="225"/>
        <end position="257"/>
    </location>
</feature>